<accession>A0AAP0NUL3</accession>
<dbReference type="EMBL" id="JBBNAG010000007">
    <property type="protein sequence ID" value="KAK9119723.1"/>
    <property type="molecule type" value="Genomic_DNA"/>
</dbReference>
<name>A0AAP0NUL3_9MAGN</name>
<proteinExistence type="predicted"/>
<keyword evidence="2" id="KW-1185">Reference proteome</keyword>
<protein>
    <submittedName>
        <fullName evidence="1">Uncharacterized protein</fullName>
    </submittedName>
</protein>
<organism evidence="1 2">
    <name type="scientific">Stephania cephalantha</name>
    <dbReference type="NCBI Taxonomy" id="152367"/>
    <lineage>
        <taxon>Eukaryota</taxon>
        <taxon>Viridiplantae</taxon>
        <taxon>Streptophyta</taxon>
        <taxon>Embryophyta</taxon>
        <taxon>Tracheophyta</taxon>
        <taxon>Spermatophyta</taxon>
        <taxon>Magnoliopsida</taxon>
        <taxon>Ranunculales</taxon>
        <taxon>Menispermaceae</taxon>
        <taxon>Menispermoideae</taxon>
        <taxon>Cissampelideae</taxon>
        <taxon>Stephania</taxon>
    </lineage>
</organism>
<dbReference type="Proteomes" id="UP001419268">
    <property type="component" value="Unassembled WGS sequence"/>
</dbReference>
<evidence type="ECO:0000313" key="2">
    <source>
        <dbReference type="Proteomes" id="UP001419268"/>
    </source>
</evidence>
<evidence type="ECO:0000313" key="1">
    <source>
        <dbReference type="EMBL" id="KAK9119723.1"/>
    </source>
</evidence>
<gene>
    <name evidence="1" type="ORF">Scep_017816</name>
</gene>
<sequence>MAKILGGKETIHKVFPPWRRSHHSGECERSSILCEPRCQRIELGLSRSDKCGGINAVDPMRIRSRVRERVQYWEIYGEDFGAAFPLVLL</sequence>
<comment type="caution">
    <text evidence="1">The sequence shown here is derived from an EMBL/GenBank/DDBJ whole genome shotgun (WGS) entry which is preliminary data.</text>
</comment>
<dbReference type="AlphaFoldDB" id="A0AAP0NUL3"/>
<reference evidence="1 2" key="1">
    <citation type="submission" date="2024-01" db="EMBL/GenBank/DDBJ databases">
        <title>Genome assemblies of Stephania.</title>
        <authorList>
            <person name="Yang L."/>
        </authorList>
    </citation>
    <scope>NUCLEOTIDE SEQUENCE [LARGE SCALE GENOMIC DNA]</scope>
    <source>
        <strain evidence="1">JXDWG</strain>
        <tissue evidence="1">Leaf</tissue>
    </source>
</reference>